<protein>
    <recommendedName>
        <fullName evidence="3">Sortilin N-terminal domain-containing protein</fullName>
    </recommendedName>
</protein>
<dbReference type="AlphaFoldDB" id="E6Q0V7"/>
<dbReference type="InterPro" id="IPR052025">
    <property type="entry name" value="Xyloglucanase_GH74"/>
</dbReference>
<organism evidence="4">
    <name type="scientific">mine drainage metagenome</name>
    <dbReference type="NCBI Taxonomy" id="410659"/>
    <lineage>
        <taxon>unclassified sequences</taxon>
        <taxon>metagenomes</taxon>
        <taxon>ecological metagenomes</taxon>
    </lineage>
</organism>
<gene>
    <name evidence="4" type="ORF">CARN4_0164</name>
</gene>
<dbReference type="InterPro" id="IPR015943">
    <property type="entry name" value="WD40/YVTN_repeat-like_dom_sf"/>
</dbReference>
<dbReference type="SUPFAM" id="SSF50939">
    <property type="entry name" value="Sialidases"/>
    <property type="match status" value="2"/>
</dbReference>
<accession>E6Q0V7</accession>
<dbReference type="Pfam" id="PF15902">
    <property type="entry name" value="Sortilin-Vps10"/>
    <property type="match status" value="1"/>
</dbReference>
<proteinExistence type="predicted"/>
<keyword evidence="1" id="KW-0677">Repeat</keyword>
<dbReference type="EMBL" id="CABO01000006">
    <property type="protein sequence ID" value="CBI00817.1"/>
    <property type="molecule type" value="Genomic_DNA"/>
</dbReference>
<dbReference type="InterPro" id="IPR031778">
    <property type="entry name" value="Sortilin_N"/>
</dbReference>
<comment type="caution">
    <text evidence="4">The sequence shown here is derived from an EMBL/GenBank/DDBJ whole genome shotgun (WGS) entry which is preliminary data.</text>
</comment>
<dbReference type="InterPro" id="IPR002860">
    <property type="entry name" value="BNR_rpt"/>
</dbReference>
<feature type="domain" description="Sortilin N-terminal" evidence="3">
    <location>
        <begin position="64"/>
        <end position="183"/>
    </location>
</feature>
<evidence type="ECO:0000256" key="1">
    <source>
        <dbReference type="ARBA" id="ARBA00022737"/>
    </source>
</evidence>
<evidence type="ECO:0000256" key="2">
    <source>
        <dbReference type="SAM" id="MobiDB-lite"/>
    </source>
</evidence>
<dbReference type="PANTHER" id="PTHR43739">
    <property type="entry name" value="XYLOGLUCANASE (EUROFUNG)"/>
    <property type="match status" value="1"/>
</dbReference>
<sequence>MIRPLLAFTALLLAPAIGAAASLPTANLHWRETGPAAAGGRVTSVAGSSQNPHLYYLGAAGGGVWKSNDGGASWKPVFDHESVGSIGAVAIDPSNENTVWVGTGESNPRNDVSYGDGLYKSTDGGKTWKNVGLRKTQYISRILIDPSDPQHVIVGALGDVFANSTARGAYVTFNGGKTWSKTLDVGPSSGVSDLAMNPHTPNVIFAGVWEFQRRPWTFRSGGKRDGIYRSTDGGRTWHRLTGGGLPTGITGRIGLAVAPSDPNRVYALIEAKHGILWRSDDDGTTWKLVSSNTLVDQRPFYFSHIEVDPSNPNTVYTASTSLAESTDGGRHFKAIAQNVHGDFHAIWIAPNDPNRMIVGEDGGYALTVNGGQTWAFWANLPIGQFYRVGLGNDNPYTICGGLQDNNSYCGPSNSLDIAGITNAAWYAVVYDDDGQWAIPDPHDPNIIWSDGQDGALFRFDRTSREYTFAEPYFTSVQQDYDIASSPYRFNWESPIGFAPWNPHTIWFGGNVVFQTTDRGLTWKPISPDLTRNDKAHQGPSGGPITHDVTGAEYTDTILDIEGSQLSRGEIWVGTDDGLVQLTRDGGKYWKNVTPPGANPNGRFETVAPSPLQRGTAYAVEDSHLMGDNAPEVWVTNDYGAHWRSITNGLPHDLWTRSIRPDIHNPNLVYLGTEEGVWVSYDRGTHWQSLRNNMPPVSVRDIRIQPQFDDLVIATHGRSIWVMDDLRPLQQLPNAVKAGAMLFAPRTSYEYNLTNNTEGTYTNFAAKNPPYGVPITYYQAKPQAHVPLLAILDASGRVVRTLKGTNLAGLNRIVWNFTTAPPVQWTGAANPAFAGPSDGATVVPGSYGVRISLDGRTYVRSFAVKPDPQATETLAQMRESYDAFAELNNLYSSVDTMLNHLDRIGKALAGESTSGGSAVREALATARSGRTAVMAQLTANYTNGEDSVSRPGALRENLDGALSSLQSFPVQGIITQAAAQFYARIDAEYRAARNAYNAYVRSLSALNARLRAAGARALPVIPMEP</sequence>
<dbReference type="GO" id="GO:0010411">
    <property type="term" value="P:xyloglucan metabolic process"/>
    <property type="evidence" value="ECO:0007669"/>
    <property type="project" value="TreeGrafter"/>
</dbReference>
<dbReference type="CDD" id="cd15482">
    <property type="entry name" value="Sialidase_non-viral"/>
    <property type="match status" value="1"/>
</dbReference>
<reference evidence="4" key="1">
    <citation type="submission" date="2009-10" db="EMBL/GenBank/DDBJ databases">
        <title>Diversity of trophic interactions inside an arsenic-rich microbial ecosystem.</title>
        <authorList>
            <person name="Bertin P.N."/>
            <person name="Heinrich-Salmeron A."/>
            <person name="Pelletier E."/>
            <person name="Goulhen-Chollet F."/>
            <person name="Arsene-Ploetze F."/>
            <person name="Gallien S."/>
            <person name="Calteau A."/>
            <person name="Vallenet D."/>
            <person name="Casiot C."/>
            <person name="Chane-Woon-Ming B."/>
            <person name="Giloteaux L."/>
            <person name="Barakat M."/>
            <person name="Bonnefoy V."/>
            <person name="Bruneel O."/>
            <person name="Chandler M."/>
            <person name="Cleiss J."/>
            <person name="Duran R."/>
            <person name="Elbaz-Poulichet F."/>
            <person name="Fonknechten N."/>
            <person name="Lauga B."/>
            <person name="Mornico D."/>
            <person name="Ortet P."/>
            <person name="Schaeffer C."/>
            <person name="Siguier P."/>
            <person name="Alexander Thil Smith A."/>
            <person name="Van Dorsselaer A."/>
            <person name="Weissenbach J."/>
            <person name="Medigue C."/>
            <person name="Le Paslier D."/>
        </authorList>
    </citation>
    <scope>NUCLEOTIDE SEQUENCE</scope>
</reference>
<dbReference type="InterPro" id="IPR036278">
    <property type="entry name" value="Sialidase_sf"/>
</dbReference>
<feature type="region of interest" description="Disordered" evidence="2">
    <location>
        <begin position="524"/>
        <end position="548"/>
    </location>
</feature>
<dbReference type="PANTHER" id="PTHR43739:SF5">
    <property type="entry name" value="EXO-ALPHA-SIALIDASE"/>
    <property type="match status" value="1"/>
</dbReference>
<dbReference type="Pfam" id="PF02012">
    <property type="entry name" value="BNR"/>
    <property type="match status" value="1"/>
</dbReference>
<name>E6Q0V7_9ZZZZ</name>
<evidence type="ECO:0000259" key="3">
    <source>
        <dbReference type="Pfam" id="PF15902"/>
    </source>
</evidence>
<dbReference type="Gene3D" id="2.130.10.10">
    <property type="entry name" value="YVTN repeat-like/Quinoprotein amine dehydrogenase"/>
    <property type="match status" value="4"/>
</dbReference>
<evidence type="ECO:0000313" key="4">
    <source>
        <dbReference type="EMBL" id="CBI00817.1"/>
    </source>
</evidence>